<sequence length="67" mass="7323">MNDTLNLYSTFPEAQSPLQRSGGICLNHHQCVAPTWVMHGSHFAHASAELECEIKSNFAPECSAHIG</sequence>
<proteinExistence type="predicted"/>
<reference evidence="1" key="2">
    <citation type="journal article" date="2015" name="Fish Shellfish Immunol.">
        <title>Early steps in the European eel (Anguilla anguilla)-Vibrio vulnificus interaction in the gills: Role of the RtxA13 toxin.</title>
        <authorList>
            <person name="Callol A."/>
            <person name="Pajuelo D."/>
            <person name="Ebbesson L."/>
            <person name="Teles M."/>
            <person name="MacKenzie S."/>
            <person name="Amaro C."/>
        </authorList>
    </citation>
    <scope>NUCLEOTIDE SEQUENCE</scope>
</reference>
<organism evidence="1">
    <name type="scientific">Anguilla anguilla</name>
    <name type="common">European freshwater eel</name>
    <name type="synonym">Muraena anguilla</name>
    <dbReference type="NCBI Taxonomy" id="7936"/>
    <lineage>
        <taxon>Eukaryota</taxon>
        <taxon>Metazoa</taxon>
        <taxon>Chordata</taxon>
        <taxon>Craniata</taxon>
        <taxon>Vertebrata</taxon>
        <taxon>Euteleostomi</taxon>
        <taxon>Actinopterygii</taxon>
        <taxon>Neopterygii</taxon>
        <taxon>Teleostei</taxon>
        <taxon>Anguilliformes</taxon>
        <taxon>Anguillidae</taxon>
        <taxon>Anguilla</taxon>
    </lineage>
</organism>
<protein>
    <submittedName>
        <fullName evidence="1">Uncharacterized protein</fullName>
    </submittedName>
</protein>
<name>A0A0E9XTH8_ANGAN</name>
<accession>A0A0E9XTH8</accession>
<reference evidence="1" key="1">
    <citation type="submission" date="2014-11" db="EMBL/GenBank/DDBJ databases">
        <authorList>
            <person name="Amaro Gonzalez C."/>
        </authorList>
    </citation>
    <scope>NUCLEOTIDE SEQUENCE</scope>
</reference>
<evidence type="ECO:0000313" key="1">
    <source>
        <dbReference type="EMBL" id="JAI04974.1"/>
    </source>
</evidence>
<dbReference type="AlphaFoldDB" id="A0A0E9XTH8"/>
<dbReference type="EMBL" id="GBXM01003604">
    <property type="protein sequence ID" value="JAI04974.1"/>
    <property type="molecule type" value="Transcribed_RNA"/>
</dbReference>